<feature type="region of interest" description="Disordered" evidence="1">
    <location>
        <begin position="508"/>
        <end position="556"/>
    </location>
</feature>
<feature type="transmembrane region" description="Helical" evidence="2">
    <location>
        <begin position="26"/>
        <end position="48"/>
    </location>
</feature>
<evidence type="ECO:0000256" key="2">
    <source>
        <dbReference type="SAM" id="Phobius"/>
    </source>
</evidence>
<keyword evidence="2" id="KW-0472">Membrane</keyword>
<name>A0A9W7ZV86_9FUNG</name>
<proteinExistence type="predicted"/>
<evidence type="ECO:0000313" key="4">
    <source>
        <dbReference type="Proteomes" id="UP001150538"/>
    </source>
</evidence>
<keyword evidence="2" id="KW-0812">Transmembrane</keyword>
<feature type="transmembrane region" description="Helical" evidence="2">
    <location>
        <begin position="133"/>
        <end position="152"/>
    </location>
</feature>
<keyword evidence="4" id="KW-1185">Reference proteome</keyword>
<gene>
    <name evidence="3" type="ORF">H4219_005281</name>
</gene>
<protein>
    <submittedName>
        <fullName evidence="3">Uncharacterized protein</fullName>
    </submittedName>
</protein>
<dbReference type="Proteomes" id="UP001150538">
    <property type="component" value="Unassembled WGS sequence"/>
</dbReference>
<reference evidence="3" key="1">
    <citation type="submission" date="2022-07" db="EMBL/GenBank/DDBJ databases">
        <title>Phylogenomic reconstructions and comparative analyses of Kickxellomycotina fungi.</title>
        <authorList>
            <person name="Reynolds N.K."/>
            <person name="Stajich J.E."/>
            <person name="Barry K."/>
            <person name="Grigoriev I.V."/>
            <person name="Crous P."/>
            <person name="Smith M.E."/>
        </authorList>
    </citation>
    <scope>NUCLEOTIDE SEQUENCE</scope>
    <source>
        <strain evidence="3">NBRC 100468</strain>
    </source>
</reference>
<feature type="transmembrane region" description="Helical" evidence="2">
    <location>
        <begin position="104"/>
        <end position="121"/>
    </location>
</feature>
<feature type="transmembrane region" description="Helical" evidence="2">
    <location>
        <begin position="183"/>
        <end position="205"/>
    </location>
</feature>
<comment type="caution">
    <text evidence="3">The sequence shown here is derived from an EMBL/GenBank/DDBJ whole genome shotgun (WGS) entry which is preliminary data.</text>
</comment>
<feature type="compositionally biased region" description="Low complexity" evidence="1">
    <location>
        <begin position="544"/>
        <end position="556"/>
    </location>
</feature>
<dbReference type="AlphaFoldDB" id="A0A9W7ZV86"/>
<evidence type="ECO:0000313" key="3">
    <source>
        <dbReference type="EMBL" id="KAJ1913262.1"/>
    </source>
</evidence>
<sequence>MSDKSFGLGQTSNTAEERQGATYKTILFVASGLTLMVVTWVPVIYLYLRAKYPHRVDQVSIRQMFAICLVNLLQTWIILIFTFSAFTGRVCRIFFWITISTRNFTSWTSFMVIFNLQLVVCHGFRNTKSIEPYYYIIPTVISIIPLAVTLATQQRIDLFIGSYCFNNDVSNPLPFILFWVRGYLYIILASVCSIVSLIIISIYIIQTHSSVIRNANTEILNQSNLNINIIPERGEAIIESRAASPNATLVPNEPQQRPYPGVPHIVGREIERARSLPLNSRASFREWFRSKKNSLVHRYHIIQHNYHIIAPVFYRLVWIPIVPIITSSVEIPSYTLQATDTRQRSWLNIWADTMFVLEGLFQAIPFYLDPAIIESLKVARKTAIFTYFYSPYKLLALSEMKDNEKMRSKFKRSTAQTVDQVIHVSRARSDSVFTQKFTSSPTFTNENTTPAAFYREGLSTTPGMNGGGGVGGLKNLEPYEFPPHSPHPDSSNQEQIAYRKTPAITTIIEDPNHDNASDTDDDESTSSTKSERRRKKRNTPRNYLQKPLPLTQKQQRQQLENYSDIELIFSRLQPFKQYIINRNPTDLLQTRRERALFYLVRMFLLTPNERRVVHSLTRKKLSHNHCTIGS</sequence>
<feature type="transmembrane region" description="Helical" evidence="2">
    <location>
        <begin position="64"/>
        <end position="84"/>
    </location>
</feature>
<accession>A0A9W7ZV86</accession>
<dbReference type="EMBL" id="JANBPU010000275">
    <property type="protein sequence ID" value="KAJ1913262.1"/>
    <property type="molecule type" value="Genomic_DNA"/>
</dbReference>
<feature type="region of interest" description="Disordered" evidence="1">
    <location>
        <begin position="456"/>
        <end position="494"/>
    </location>
</feature>
<dbReference type="OrthoDB" id="3251871at2759"/>
<evidence type="ECO:0000256" key="1">
    <source>
        <dbReference type="SAM" id="MobiDB-lite"/>
    </source>
</evidence>
<keyword evidence="2" id="KW-1133">Transmembrane helix</keyword>
<organism evidence="3 4">
    <name type="scientific">Mycoemilia scoparia</name>
    <dbReference type="NCBI Taxonomy" id="417184"/>
    <lineage>
        <taxon>Eukaryota</taxon>
        <taxon>Fungi</taxon>
        <taxon>Fungi incertae sedis</taxon>
        <taxon>Zoopagomycota</taxon>
        <taxon>Kickxellomycotina</taxon>
        <taxon>Kickxellomycetes</taxon>
        <taxon>Kickxellales</taxon>
        <taxon>Kickxellaceae</taxon>
        <taxon>Mycoemilia</taxon>
    </lineage>
</organism>